<gene>
    <name evidence="3" type="ORF">UFOPK3401_00494</name>
</gene>
<dbReference type="PANTHER" id="PTHR43213:SF5">
    <property type="entry name" value="BIFUNCTIONAL DTTP_UTP PYROPHOSPHATASE_METHYLTRANSFERASE PROTEIN-RELATED"/>
    <property type="match status" value="1"/>
</dbReference>
<dbReference type="GO" id="GO:0047429">
    <property type="term" value="F:nucleoside triphosphate diphosphatase activity"/>
    <property type="evidence" value="ECO:0007669"/>
    <property type="project" value="InterPro"/>
</dbReference>
<accession>A0A6J7D890</accession>
<dbReference type="HAMAP" id="MF_00528">
    <property type="entry name" value="Maf"/>
    <property type="match status" value="1"/>
</dbReference>
<dbReference type="EMBL" id="CAFBLM010000015">
    <property type="protein sequence ID" value="CAB4865378.1"/>
    <property type="molecule type" value="Genomic_DNA"/>
</dbReference>
<protein>
    <submittedName>
        <fullName evidence="3">Unannotated protein</fullName>
    </submittedName>
</protein>
<comment type="cofactor">
    <cofactor evidence="1">
        <name>a divalent metal cation</name>
        <dbReference type="ChEBI" id="CHEBI:60240"/>
    </cofactor>
</comment>
<keyword evidence="2" id="KW-0378">Hydrolase</keyword>
<evidence type="ECO:0000256" key="2">
    <source>
        <dbReference type="ARBA" id="ARBA00022801"/>
    </source>
</evidence>
<proteinExistence type="inferred from homology"/>
<evidence type="ECO:0000313" key="3">
    <source>
        <dbReference type="EMBL" id="CAB4865378.1"/>
    </source>
</evidence>
<sequence>MKRIILASASSARSRLLSASGIAHSTLVSGVDEAAHVASLGPSPLPTTVALSLSQAKAQAVAQLMDASDQRRTYVVGCDSLLELDGQIFGKPADLEEAARRWQAMRGRTGTLHTGHTVIDIQGQVWVHDVASTAVNFGTPDDDEVLNYLATGESLNVAGGFTLDALSAPFIDSIVGDPSNVIGLSLPLLRRLMRELGVRWTDLWTQASV</sequence>
<dbReference type="Pfam" id="PF02545">
    <property type="entry name" value="Maf"/>
    <property type="match status" value="1"/>
</dbReference>
<dbReference type="Gene3D" id="3.90.950.10">
    <property type="match status" value="1"/>
</dbReference>
<dbReference type="InterPro" id="IPR029001">
    <property type="entry name" value="ITPase-like_fam"/>
</dbReference>
<dbReference type="SUPFAM" id="SSF52972">
    <property type="entry name" value="ITPase-like"/>
    <property type="match status" value="1"/>
</dbReference>
<dbReference type="CDD" id="cd00555">
    <property type="entry name" value="Maf"/>
    <property type="match status" value="1"/>
</dbReference>
<organism evidence="3">
    <name type="scientific">freshwater metagenome</name>
    <dbReference type="NCBI Taxonomy" id="449393"/>
    <lineage>
        <taxon>unclassified sequences</taxon>
        <taxon>metagenomes</taxon>
        <taxon>ecological metagenomes</taxon>
    </lineage>
</organism>
<reference evidence="3" key="1">
    <citation type="submission" date="2020-05" db="EMBL/GenBank/DDBJ databases">
        <authorList>
            <person name="Chiriac C."/>
            <person name="Salcher M."/>
            <person name="Ghai R."/>
            <person name="Kavagutti S V."/>
        </authorList>
    </citation>
    <scope>NUCLEOTIDE SEQUENCE</scope>
</reference>
<evidence type="ECO:0000256" key="1">
    <source>
        <dbReference type="ARBA" id="ARBA00001968"/>
    </source>
</evidence>
<dbReference type="AlphaFoldDB" id="A0A6J7D890"/>
<name>A0A6J7D890_9ZZZZ</name>
<dbReference type="PIRSF" id="PIRSF006305">
    <property type="entry name" value="Maf"/>
    <property type="match status" value="1"/>
</dbReference>
<dbReference type="PANTHER" id="PTHR43213">
    <property type="entry name" value="BIFUNCTIONAL DTTP/UTP PYROPHOSPHATASE/METHYLTRANSFERASE PROTEIN-RELATED"/>
    <property type="match status" value="1"/>
</dbReference>
<dbReference type="NCBIfam" id="TIGR00172">
    <property type="entry name" value="maf"/>
    <property type="match status" value="1"/>
</dbReference>
<dbReference type="InterPro" id="IPR003697">
    <property type="entry name" value="Maf-like"/>
</dbReference>